<proteinExistence type="predicted"/>
<evidence type="ECO:0000256" key="3">
    <source>
        <dbReference type="ARBA" id="ARBA00022692"/>
    </source>
</evidence>
<dbReference type="VEuPathDB" id="TrichDB:TRFO_42801"/>
<dbReference type="GeneID" id="94849192"/>
<feature type="transmembrane region" description="Helical" evidence="8">
    <location>
        <begin position="337"/>
        <end position="360"/>
    </location>
</feature>
<feature type="transmembrane region" description="Helical" evidence="8">
    <location>
        <begin position="160"/>
        <end position="187"/>
    </location>
</feature>
<evidence type="ECO:0000256" key="5">
    <source>
        <dbReference type="ARBA" id="ARBA00023065"/>
    </source>
</evidence>
<keyword evidence="12" id="KW-1185">Reference proteome</keyword>
<feature type="transmembrane region" description="Helical" evidence="8">
    <location>
        <begin position="437"/>
        <end position="461"/>
    </location>
</feature>
<feature type="domain" description="Sodium/calcium exchanger membrane region" evidence="9">
    <location>
        <begin position="487"/>
        <end position="633"/>
    </location>
</feature>
<dbReference type="Pfam" id="PF03733">
    <property type="entry name" value="YccF"/>
    <property type="match status" value="1"/>
</dbReference>
<comment type="caution">
    <text evidence="11">The sequence shown here is derived from an EMBL/GenBank/DDBJ whole genome shotgun (WGS) entry which is preliminary data.</text>
</comment>
<keyword evidence="6 8" id="KW-0472">Membrane</keyword>
<evidence type="ECO:0000313" key="12">
    <source>
        <dbReference type="Proteomes" id="UP000179807"/>
    </source>
</evidence>
<organism evidence="11 12">
    <name type="scientific">Tritrichomonas foetus</name>
    <dbReference type="NCBI Taxonomy" id="1144522"/>
    <lineage>
        <taxon>Eukaryota</taxon>
        <taxon>Metamonada</taxon>
        <taxon>Parabasalia</taxon>
        <taxon>Tritrichomonadida</taxon>
        <taxon>Tritrichomonadidae</taxon>
        <taxon>Tritrichomonas</taxon>
    </lineage>
</organism>
<reference evidence="11" key="1">
    <citation type="submission" date="2016-10" db="EMBL/GenBank/DDBJ databases">
        <authorList>
            <person name="Benchimol M."/>
            <person name="Almeida L.G."/>
            <person name="Vasconcelos A.T."/>
            <person name="Perreira-Neves A."/>
            <person name="Rosa I.A."/>
            <person name="Tasca T."/>
            <person name="Bogo M.R."/>
            <person name="de Souza W."/>
        </authorList>
    </citation>
    <scope>NUCLEOTIDE SEQUENCE [LARGE SCALE GENOMIC DNA]</scope>
    <source>
        <strain evidence="11">K</strain>
    </source>
</reference>
<dbReference type="GO" id="GO:0005774">
    <property type="term" value="C:vacuolar membrane"/>
    <property type="evidence" value="ECO:0007669"/>
    <property type="project" value="UniProtKB-ARBA"/>
</dbReference>
<accession>A0A1J4KUI7</accession>
<dbReference type="OrthoDB" id="10266022at2759"/>
<dbReference type="GO" id="GO:0015369">
    <property type="term" value="F:calcium:proton antiporter activity"/>
    <property type="evidence" value="ECO:0007669"/>
    <property type="project" value="TreeGrafter"/>
</dbReference>
<keyword evidence="2" id="KW-0813">Transport</keyword>
<feature type="domain" description="Sodium/calcium exchanger membrane region" evidence="9">
    <location>
        <begin position="275"/>
        <end position="457"/>
    </location>
</feature>
<evidence type="ECO:0000256" key="6">
    <source>
        <dbReference type="ARBA" id="ARBA00023136"/>
    </source>
</evidence>
<feature type="transmembrane region" description="Helical" evidence="8">
    <location>
        <begin position="584"/>
        <end position="605"/>
    </location>
</feature>
<feature type="region of interest" description="Disordered" evidence="7">
    <location>
        <begin position="1"/>
        <end position="42"/>
    </location>
</feature>
<feature type="transmembrane region" description="Helical" evidence="8">
    <location>
        <begin position="559"/>
        <end position="578"/>
    </location>
</feature>
<feature type="transmembrane region" description="Helical" evidence="8">
    <location>
        <begin position="482"/>
        <end position="502"/>
    </location>
</feature>
<evidence type="ECO:0000259" key="9">
    <source>
        <dbReference type="Pfam" id="PF01699"/>
    </source>
</evidence>
<dbReference type="GO" id="GO:0006874">
    <property type="term" value="P:intracellular calcium ion homeostasis"/>
    <property type="evidence" value="ECO:0007669"/>
    <property type="project" value="TreeGrafter"/>
</dbReference>
<evidence type="ECO:0000256" key="7">
    <source>
        <dbReference type="SAM" id="MobiDB-lite"/>
    </source>
</evidence>
<comment type="subcellular location">
    <subcellularLocation>
        <location evidence="1">Endomembrane system</location>
        <topology evidence="1">Multi-pass membrane protein</topology>
    </subcellularLocation>
</comment>
<dbReference type="EMBL" id="MLAK01000293">
    <property type="protein sequence ID" value="OHT14935.1"/>
    <property type="molecule type" value="Genomic_DNA"/>
</dbReference>
<dbReference type="InterPro" id="IPR044880">
    <property type="entry name" value="NCX_ion-bd_dom_sf"/>
</dbReference>
<feature type="domain" description="Inner membrane component" evidence="10">
    <location>
        <begin position="92"/>
        <end position="142"/>
    </location>
</feature>
<dbReference type="GO" id="GO:0012505">
    <property type="term" value="C:endomembrane system"/>
    <property type="evidence" value="ECO:0007669"/>
    <property type="project" value="UniProtKB-SubCell"/>
</dbReference>
<dbReference type="PANTHER" id="PTHR31503:SF10">
    <property type="entry name" value="VNX1 PROTEIN"/>
    <property type="match status" value="1"/>
</dbReference>
<evidence type="ECO:0000256" key="8">
    <source>
        <dbReference type="SAM" id="Phobius"/>
    </source>
</evidence>
<feature type="transmembrane region" description="Helical" evidence="8">
    <location>
        <begin position="372"/>
        <end position="395"/>
    </location>
</feature>
<evidence type="ECO:0000256" key="4">
    <source>
        <dbReference type="ARBA" id="ARBA00022989"/>
    </source>
</evidence>
<dbReference type="Proteomes" id="UP000179807">
    <property type="component" value="Unassembled WGS sequence"/>
</dbReference>
<feature type="compositionally biased region" description="Basic residues" evidence="7">
    <location>
        <begin position="1"/>
        <end position="20"/>
    </location>
</feature>
<dbReference type="AlphaFoldDB" id="A0A1J4KUI7"/>
<evidence type="ECO:0000256" key="2">
    <source>
        <dbReference type="ARBA" id="ARBA00022448"/>
    </source>
</evidence>
<gene>
    <name evidence="11" type="ORF">TRFO_42801</name>
</gene>
<feature type="compositionally biased region" description="Polar residues" evidence="7">
    <location>
        <begin position="29"/>
        <end position="42"/>
    </location>
</feature>
<dbReference type="Pfam" id="PF01699">
    <property type="entry name" value="Na_Ca_ex"/>
    <property type="match status" value="2"/>
</dbReference>
<feature type="transmembrane region" description="Helical" evidence="8">
    <location>
        <begin position="617"/>
        <end position="636"/>
    </location>
</feature>
<sequence>MHSKKKFIRSKRMKKRKKKKMSFEEFSSPSTTYTNPVSSQPMIPSTKETNLHVDSDDEPHVLGFKPHAPRADINLQAIEQLESFKPHKTYSISNIVWVILIGWWVSLFYVITGILFTLTIYGFKHAKVCFQFALYILYPFNKYISVNGEPSGPENFFTKFLWILFSPIYGVAALLGIAISWELVYFIPMSKALFKVLKLSFKSPTCYEVANLVNHNPQMGKRPVVMFHSSGSSFYFKYSILSFEVVYLNLTPFIVMALICGFLAPKDSFINNPMFGTVMAIVGAVPCAYLIGICVDDLSHQLGLVLGAILNSFFLTVVELILYYFSLQKGLEDVVRSAVTGAFLMNLLIIPGVGMLAAGLKWHETILNRKSQAISGTFLLLSVMAVLFPSVFYHIHSHTNIKCDKCNTSNGIMGTDCTMCSTMQLSNIENDPIYTHYAGPLMTIMACLMPIIYIIGVIFSLKTHPQIYDTPHNNENEVGTTMTKTTAIVILIISTVMFSMMAHVMTEKIPEAIEELGLSQRFVGLVFYTLIPNCAEYMNAVKFALNGNIGLSMEIGNQGAILTALIELPALVLMSYVMKKIFATSMFTLVFPLIDVFCIIIAVFLRNSILTEKSINYFTGISFLVIFLLISVVYYFENINEDEL</sequence>
<evidence type="ECO:0000259" key="10">
    <source>
        <dbReference type="Pfam" id="PF03733"/>
    </source>
</evidence>
<evidence type="ECO:0000256" key="1">
    <source>
        <dbReference type="ARBA" id="ARBA00004127"/>
    </source>
</evidence>
<dbReference type="PANTHER" id="PTHR31503">
    <property type="entry name" value="VACUOLAR CALCIUM ION TRANSPORTER"/>
    <property type="match status" value="1"/>
</dbReference>
<keyword evidence="3 8" id="KW-0812">Transmembrane</keyword>
<keyword evidence="5" id="KW-0406">Ion transport</keyword>
<dbReference type="InterPro" id="IPR004713">
    <property type="entry name" value="CaH_exchang"/>
</dbReference>
<feature type="transmembrane region" description="Helical" evidence="8">
    <location>
        <begin position="302"/>
        <end position="325"/>
    </location>
</feature>
<feature type="transmembrane region" description="Helical" evidence="8">
    <location>
        <begin position="95"/>
        <end position="121"/>
    </location>
</feature>
<dbReference type="InterPro" id="IPR004837">
    <property type="entry name" value="NaCa_Exmemb"/>
</dbReference>
<dbReference type="RefSeq" id="XP_068368071.1">
    <property type="nucleotide sequence ID" value="XM_068514488.1"/>
</dbReference>
<protein>
    <submittedName>
        <fullName evidence="11">Sodium/calcium exchanger protein</fullName>
    </submittedName>
</protein>
<name>A0A1J4KUI7_9EUKA</name>
<keyword evidence="4 8" id="KW-1133">Transmembrane helix</keyword>
<feature type="transmembrane region" description="Helical" evidence="8">
    <location>
        <begin position="276"/>
        <end position="295"/>
    </location>
</feature>
<dbReference type="Gene3D" id="1.20.1420.30">
    <property type="entry name" value="NCX, central ion-binding region"/>
    <property type="match status" value="1"/>
</dbReference>
<feature type="transmembrane region" description="Helical" evidence="8">
    <location>
        <begin position="245"/>
        <end position="264"/>
    </location>
</feature>
<evidence type="ECO:0000313" key="11">
    <source>
        <dbReference type="EMBL" id="OHT14935.1"/>
    </source>
</evidence>
<dbReference type="InterPro" id="IPR005185">
    <property type="entry name" value="YccF"/>
</dbReference>